<evidence type="ECO:0000313" key="3">
    <source>
        <dbReference type="Proteomes" id="UP000019335"/>
    </source>
</evidence>
<feature type="compositionally biased region" description="Basic and acidic residues" evidence="1">
    <location>
        <begin position="45"/>
        <end position="75"/>
    </location>
</feature>
<protein>
    <submittedName>
        <fullName evidence="2">Uncharacterized protein</fullName>
    </submittedName>
</protein>
<evidence type="ECO:0000313" key="2">
    <source>
        <dbReference type="EMBL" id="EWM23178.1"/>
    </source>
</evidence>
<dbReference type="AlphaFoldDB" id="W7TI57"/>
<reference evidence="2 3" key="1">
    <citation type="journal article" date="2014" name="Mol. Plant">
        <title>Chromosome Scale Genome Assembly and Transcriptome Profiling of Nannochloropsis gaditana in Nitrogen Depletion.</title>
        <authorList>
            <person name="Corteggiani Carpinelli E."/>
            <person name="Telatin A."/>
            <person name="Vitulo N."/>
            <person name="Forcato C."/>
            <person name="D'Angelo M."/>
            <person name="Schiavon R."/>
            <person name="Vezzi A."/>
            <person name="Giacometti G.M."/>
            <person name="Morosinotto T."/>
            <person name="Valle G."/>
        </authorList>
    </citation>
    <scope>NUCLEOTIDE SEQUENCE [LARGE SCALE GENOMIC DNA]</scope>
    <source>
        <strain evidence="2 3">B-31</strain>
    </source>
</reference>
<feature type="region of interest" description="Disordered" evidence="1">
    <location>
        <begin position="1"/>
        <end position="218"/>
    </location>
</feature>
<keyword evidence="3" id="KW-1185">Reference proteome</keyword>
<dbReference type="Proteomes" id="UP000019335">
    <property type="component" value="Chromosome 18"/>
</dbReference>
<accession>W7TI57</accession>
<proteinExistence type="predicted"/>
<evidence type="ECO:0000256" key="1">
    <source>
        <dbReference type="SAM" id="MobiDB-lite"/>
    </source>
</evidence>
<gene>
    <name evidence="2" type="ORF">Naga_100484g6</name>
</gene>
<organism evidence="2 3">
    <name type="scientific">Nannochloropsis gaditana</name>
    <dbReference type="NCBI Taxonomy" id="72520"/>
    <lineage>
        <taxon>Eukaryota</taxon>
        <taxon>Sar</taxon>
        <taxon>Stramenopiles</taxon>
        <taxon>Ochrophyta</taxon>
        <taxon>Eustigmatophyceae</taxon>
        <taxon>Eustigmatales</taxon>
        <taxon>Monodopsidaceae</taxon>
        <taxon>Nannochloropsis</taxon>
    </lineage>
</organism>
<feature type="compositionally biased region" description="Gly residues" evidence="1">
    <location>
        <begin position="193"/>
        <end position="206"/>
    </location>
</feature>
<comment type="caution">
    <text evidence="2">The sequence shown here is derived from an EMBL/GenBank/DDBJ whole genome shotgun (WGS) entry which is preliminary data.</text>
</comment>
<name>W7TI57_9STRA</name>
<sequence length="218" mass="23057">MRVDVRHVPRSSLPPSCLAREKMPPSLPPSLPTSLPSATGPRPPVQEEGKDEACSERALCEDGGREAGAEVEREGRKRRRAFEGLGTASGVGGGREGGRGRLRGGQMMSVGGPGKRGRGARWARGDRGRGRVLGEGGVERATGARVSAVQGGQAQYLGEQPQEDILRDWKQPSESSAPRSMHARGEARRNGEGSNGPGSNGPGSNGQGMWERERTSPF</sequence>
<dbReference type="EMBL" id="AZIL01001815">
    <property type="protein sequence ID" value="EWM23178.1"/>
    <property type="molecule type" value="Genomic_DNA"/>
</dbReference>